<dbReference type="AlphaFoldDB" id="A0A7U8GRS3"/>
<keyword evidence="2" id="KW-1133">Transmembrane helix</keyword>
<evidence type="ECO:0000313" key="4">
    <source>
        <dbReference type="Proteomes" id="UP000002171"/>
    </source>
</evidence>
<sequence length="62" mass="7074">MSYEVYGPYIPVVMLITFLALFAWVLNPKNKAKYDDAANMPLQEPDDEPVVNSEINNGRKDK</sequence>
<gene>
    <name evidence="3" type="ORF">MED92_03817</name>
</gene>
<dbReference type="InterPro" id="IPR008621">
    <property type="entry name" value="Cbb3-typ_cyt_oxidase_comp"/>
</dbReference>
<evidence type="ECO:0000256" key="1">
    <source>
        <dbReference type="SAM" id="MobiDB-lite"/>
    </source>
</evidence>
<keyword evidence="2" id="KW-0812">Transmembrane</keyword>
<evidence type="ECO:0000256" key="2">
    <source>
        <dbReference type="SAM" id="Phobius"/>
    </source>
</evidence>
<proteinExistence type="predicted"/>
<dbReference type="EMBL" id="AAOW01000006">
    <property type="protein sequence ID" value="EAR61692.1"/>
    <property type="molecule type" value="Genomic_DNA"/>
</dbReference>
<accession>A0A7U8GRS3</accession>
<name>A0A7U8GRS3_NEPCE</name>
<feature type="transmembrane region" description="Helical" evidence="2">
    <location>
        <begin position="6"/>
        <end position="26"/>
    </location>
</feature>
<keyword evidence="4" id="KW-1185">Reference proteome</keyword>
<evidence type="ECO:0008006" key="5">
    <source>
        <dbReference type="Google" id="ProtNLM"/>
    </source>
</evidence>
<organism evidence="3 4">
    <name type="scientific">Neptuniibacter caesariensis</name>
    <dbReference type="NCBI Taxonomy" id="207954"/>
    <lineage>
        <taxon>Bacteria</taxon>
        <taxon>Pseudomonadati</taxon>
        <taxon>Pseudomonadota</taxon>
        <taxon>Gammaproteobacteria</taxon>
        <taxon>Oceanospirillales</taxon>
        <taxon>Oceanospirillaceae</taxon>
        <taxon>Neptuniibacter</taxon>
    </lineage>
</organism>
<protein>
    <recommendedName>
        <fullName evidence="5">CcoQ/FixQ family Cbb3-type cytochrome c oxidase assembly chaperone</fullName>
    </recommendedName>
</protein>
<evidence type="ECO:0000313" key="3">
    <source>
        <dbReference type="EMBL" id="EAR61692.1"/>
    </source>
</evidence>
<dbReference type="RefSeq" id="WP_007022779.1">
    <property type="nucleotide sequence ID" value="NZ_CH724127.1"/>
</dbReference>
<feature type="region of interest" description="Disordered" evidence="1">
    <location>
        <begin position="37"/>
        <end position="62"/>
    </location>
</feature>
<dbReference type="OrthoDB" id="6402501at2"/>
<dbReference type="Pfam" id="PF05545">
    <property type="entry name" value="FixQ"/>
    <property type="match status" value="1"/>
</dbReference>
<reference evidence="3 4" key="1">
    <citation type="submission" date="2006-02" db="EMBL/GenBank/DDBJ databases">
        <authorList>
            <person name="Pinhassi J."/>
            <person name="Pedros-Alio C."/>
            <person name="Ferriera S."/>
            <person name="Johnson J."/>
            <person name="Kravitz S."/>
            <person name="Halpern A."/>
            <person name="Remington K."/>
            <person name="Beeson K."/>
            <person name="Tran B."/>
            <person name="Rogers Y.-H."/>
            <person name="Friedman R."/>
            <person name="Venter J.C."/>
        </authorList>
    </citation>
    <scope>NUCLEOTIDE SEQUENCE [LARGE SCALE GENOMIC DNA]</scope>
    <source>
        <strain evidence="3 4">MED92</strain>
    </source>
</reference>
<keyword evidence="2" id="KW-0472">Membrane</keyword>
<dbReference type="CDD" id="cd01324">
    <property type="entry name" value="cbb3_Oxidase_CcoQ"/>
    <property type="match status" value="1"/>
</dbReference>
<dbReference type="Proteomes" id="UP000002171">
    <property type="component" value="Unassembled WGS sequence"/>
</dbReference>
<comment type="caution">
    <text evidence="3">The sequence shown here is derived from an EMBL/GenBank/DDBJ whole genome shotgun (WGS) entry which is preliminary data.</text>
</comment>